<dbReference type="Proteomes" id="UP000321083">
    <property type="component" value="Unassembled WGS sequence"/>
</dbReference>
<proteinExistence type="predicted"/>
<evidence type="ECO:0000313" key="2">
    <source>
        <dbReference type="Proteomes" id="UP000321083"/>
    </source>
</evidence>
<gene>
    <name evidence="1" type="ORF">E3A20_29100</name>
</gene>
<protein>
    <submittedName>
        <fullName evidence="1">Uncharacterized protein</fullName>
    </submittedName>
</protein>
<evidence type="ECO:0000313" key="1">
    <source>
        <dbReference type="EMBL" id="TWW07963.1"/>
    </source>
</evidence>
<comment type="caution">
    <text evidence="1">The sequence shown here is derived from an EMBL/GenBank/DDBJ whole genome shotgun (WGS) entry which is preliminary data.</text>
</comment>
<organism evidence="1 2">
    <name type="scientific">Planctomyces bekefii</name>
    <dbReference type="NCBI Taxonomy" id="1653850"/>
    <lineage>
        <taxon>Bacteria</taxon>
        <taxon>Pseudomonadati</taxon>
        <taxon>Planctomycetota</taxon>
        <taxon>Planctomycetia</taxon>
        <taxon>Planctomycetales</taxon>
        <taxon>Planctomycetaceae</taxon>
        <taxon>Planctomyces</taxon>
    </lineage>
</organism>
<sequence length="65" mass="7129">DWPKWIALPDNIRQQMGAQDTPVLFSFNPSSTPHNTTGPDDFFAIAIPIFVSGATDVRPLKPGSF</sequence>
<dbReference type="AlphaFoldDB" id="A0A5C6M1C7"/>
<reference evidence="1 2" key="2">
    <citation type="submission" date="2019-08" db="EMBL/GenBank/DDBJ databases">
        <authorList>
            <person name="Henke P."/>
        </authorList>
    </citation>
    <scope>NUCLEOTIDE SEQUENCE [LARGE SCALE GENOMIC DNA]</scope>
    <source>
        <strain evidence="1">Phe10_nw2017</strain>
    </source>
</reference>
<reference evidence="1 2" key="1">
    <citation type="submission" date="2019-08" db="EMBL/GenBank/DDBJ databases">
        <title>100 year-old enigma solved: identification of Planctomyces bekefii, the type genus and species of the phylum Planctomycetes.</title>
        <authorList>
            <person name="Svetlana D.N."/>
            <person name="Overmann J."/>
        </authorList>
    </citation>
    <scope>NUCLEOTIDE SEQUENCE [LARGE SCALE GENOMIC DNA]</scope>
    <source>
        <strain evidence="1">Phe10_nw2017</strain>
    </source>
</reference>
<keyword evidence="2" id="KW-1185">Reference proteome</keyword>
<feature type="non-terminal residue" evidence="1">
    <location>
        <position position="1"/>
    </location>
</feature>
<name>A0A5C6M1C7_9PLAN</name>
<accession>A0A5C6M1C7</accession>
<dbReference type="EMBL" id="SRHE01000917">
    <property type="protein sequence ID" value="TWW07963.1"/>
    <property type="molecule type" value="Genomic_DNA"/>
</dbReference>